<accession>A0ABQ4T6L6</accession>
<reference evidence="1" key="1">
    <citation type="journal article" date="2021" name="Front. Microbiol.">
        <title>Comprehensive Comparative Genomics and Phenotyping of Methylobacterium Species.</title>
        <authorList>
            <person name="Alessa O."/>
            <person name="Ogura Y."/>
            <person name="Fujitani Y."/>
            <person name="Takami H."/>
            <person name="Hayashi T."/>
            <person name="Sahin N."/>
            <person name="Tani A."/>
        </authorList>
    </citation>
    <scope>NUCLEOTIDE SEQUENCE</scope>
    <source>
        <strain evidence="1">NBRC 15689</strain>
    </source>
</reference>
<comment type="caution">
    <text evidence="1">The sequence shown here is derived from an EMBL/GenBank/DDBJ whole genome shotgun (WGS) entry which is preliminary data.</text>
</comment>
<name>A0ABQ4T6L6_METOR</name>
<reference evidence="1" key="2">
    <citation type="submission" date="2021-08" db="EMBL/GenBank/DDBJ databases">
        <authorList>
            <person name="Tani A."/>
            <person name="Ola A."/>
            <person name="Ogura Y."/>
            <person name="Katsura K."/>
            <person name="Hayashi T."/>
        </authorList>
    </citation>
    <scope>NUCLEOTIDE SEQUENCE</scope>
    <source>
        <strain evidence="1">NBRC 15689</strain>
    </source>
</reference>
<keyword evidence="2" id="KW-1185">Reference proteome</keyword>
<evidence type="ECO:0000313" key="1">
    <source>
        <dbReference type="EMBL" id="GJE25732.1"/>
    </source>
</evidence>
<protein>
    <submittedName>
        <fullName evidence="1">Uncharacterized protein</fullName>
    </submittedName>
</protein>
<dbReference type="Proteomes" id="UP001055156">
    <property type="component" value="Unassembled WGS sequence"/>
</dbReference>
<gene>
    <name evidence="1" type="ORF">LKMONMHP_0571</name>
</gene>
<dbReference type="InterPro" id="IPR009679">
    <property type="entry name" value="Phage_186_CII-like"/>
</dbReference>
<sequence length="152" mass="17156">MSSRGEEFAQLAHRILVTEGIYSLHDTARRLGWDYHVLHARVSNRVVFSADEICRLISVVPDPRLVSCLLRGTRFVAAERVEPDPVTQASREAIYRASHRMIIEAADVIEAIDDALQDGHIDHREAITVRREIESAERALASLGEHIRQITP</sequence>
<organism evidence="1 2">
    <name type="scientific">Methylobacterium organophilum</name>
    <dbReference type="NCBI Taxonomy" id="410"/>
    <lineage>
        <taxon>Bacteria</taxon>
        <taxon>Pseudomonadati</taxon>
        <taxon>Pseudomonadota</taxon>
        <taxon>Alphaproteobacteria</taxon>
        <taxon>Hyphomicrobiales</taxon>
        <taxon>Methylobacteriaceae</taxon>
        <taxon>Methylobacterium</taxon>
    </lineage>
</organism>
<dbReference type="RefSeq" id="WP_238309697.1">
    <property type="nucleotide sequence ID" value="NZ_BPQV01000002.1"/>
</dbReference>
<proteinExistence type="predicted"/>
<dbReference type="EMBL" id="BPQV01000002">
    <property type="protein sequence ID" value="GJE25732.1"/>
    <property type="molecule type" value="Genomic_DNA"/>
</dbReference>
<evidence type="ECO:0000313" key="2">
    <source>
        <dbReference type="Proteomes" id="UP001055156"/>
    </source>
</evidence>
<dbReference type="Pfam" id="PF06892">
    <property type="entry name" value="Phage_CP76"/>
    <property type="match status" value="1"/>
</dbReference>